<evidence type="ECO:0000313" key="3">
    <source>
        <dbReference type="EMBL" id="APX21520.1"/>
    </source>
</evidence>
<dbReference type="OrthoDB" id="7870459at2"/>
<keyword evidence="3" id="KW-0648">Protein biosynthesis</keyword>
<gene>
    <name evidence="3" type="ORF">Ga0080559_TMP724</name>
</gene>
<evidence type="ECO:0000256" key="2">
    <source>
        <dbReference type="SAM" id="Phobius"/>
    </source>
</evidence>
<keyword evidence="2" id="KW-0472">Membrane</keyword>
<feature type="compositionally biased region" description="Low complexity" evidence="1">
    <location>
        <begin position="356"/>
        <end position="368"/>
    </location>
</feature>
<name>A0A1U7D0A6_9RHOB</name>
<feature type="region of interest" description="Disordered" evidence="1">
    <location>
        <begin position="723"/>
        <end position="751"/>
    </location>
</feature>
<dbReference type="InterPro" id="IPR043129">
    <property type="entry name" value="ATPase_NBD"/>
</dbReference>
<evidence type="ECO:0000256" key="1">
    <source>
        <dbReference type="SAM" id="MobiDB-lite"/>
    </source>
</evidence>
<feature type="compositionally biased region" description="Gly residues" evidence="1">
    <location>
        <begin position="297"/>
        <end position="306"/>
    </location>
</feature>
<feature type="compositionally biased region" description="Acidic residues" evidence="1">
    <location>
        <begin position="734"/>
        <end position="746"/>
    </location>
</feature>
<feature type="region of interest" description="Disordered" evidence="1">
    <location>
        <begin position="557"/>
        <end position="582"/>
    </location>
</feature>
<dbReference type="STRING" id="1229727.Ga0080559_TMP724"/>
<feature type="transmembrane region" description="Helical" evidence="2">
    <location>
        <begin position="518"/>
        <end position="542"/>
    </location>
</feature>
<keyword evidence="2" id="KW-1133">Transmembrane helix</keyword>
<dbReference type="Gene3D" id="2.30.30.830">
    <property type="match status" value="1"/>
</dbReference>
<protein>
    <submittedName>
        <fullName evidence="3">Translation initiation factor 2 (IF-2)</fullName>
    </submittedName>
</protein>
<feature type="compositionally biased region" description="Low complexity" evidence="1">
    <location>
        <begin position="390"/>
        <end position="409"/>
    </location>
</feature>
<feature type="compositionally biased region" description="Low complexity" evidence="1">
    <location>
        <begin position="195"/>
        <end position="204"/>
    </location>
</feature>
<feature type="region of interest" description="Disordered" evidence="1">
    <location>
        <begin position="598"/>
        <end position="628"/>
    </location>
</feature>
<keyword evidence="2" id="KW-0812">Transmembrane</keyword>
<sequence length="975" mass="101360">MVPNSALSLSFEGIALLRRADIGWRLVDEVALDRDDLEAALRELCETASASAPDGAEVLLILPDEQLRYLDIPAPSEDSRLEEAAVRKALDGATPYDVEELVYDWHRRDGRLQVAAAARETLDEAESFVRAHGFVPVSFTATPPHETFSGTVSFGAASGWTGEAPDRLPAPVQIVWDYEDLPPLNDDEAIQADESATAAGGSAESDADLHKSVPDAARSDASNTPAPANASPERASSEPRQAEAAALAPLPGANDATARPGSAPSAGAKPAPDAAVAQKQSTDRIPPAEQVQKPVSFGGGMFGPGGNARSDSESDAATEAPVVRPLKPASGPAAPRADGDAPAAPSFSSIRATRDAPAGGPAPLAAAPQVTPGNEPRVAPRLKAEAVTDSAAPTVGASATGSTAKTANTPKVATPSAAAPRKAETATTPAKAVPSTAETSTRSGAAEASATPRADAPKFQNEALRRVAMRRANGEDPGAATVDTRTVAAGTLDPEEERRRMTLFGARREEQIGGKPRFLGLMLTMALLVFLVGIAAWAAVFLDEGISRFFAPSESEDTTIAAAPPPETQDTPAPAEAPASLPADDAQAEDIAVLPPEPEAEPSEATALQPMEPVPGHEEPSPEEAAARYAATGIWQRAPEMPMRPIPDLVEDLYIASVDPKVGQFDAIALPPAPGLNEDVTLEPRRLPPGPDVRFDLDENGLVRAAPEGAISPDGHRVFTGAPPQVPPLRTPVETDDAPEAAEADAVDPAQDALREARPNARPEDLVEQNERATLGGNSIAELAAIRPVLRSPRVLEQAAAAPQAEDDAPETAATEEDAAPTETAEAAEEPEATADTETAEEAAPEPEVPTGTAQAVAASLQPQGRPSDIAGIVDRAEQVQTAAVRRQAAPNIPQNANVARQATVRNQINLSRMNLIGVFGSPSNRRALVRLSNGRLQNVKVGDRLDGGRVAAIGEDQLRLTKGGRNIVLEMPNG</sequence>
<keyword evidence="3" id="KW-0396">Initiation factor</keyword>
<dbReference type="Gene3D" id="3.30.420.380">
    <property type="match status" value="1"/>
</dbReference>
<reference evidence="3 4" key="1">
    <citation type="submission" date="2016-03" db="EMBL/GenBank/DDBJ databases">
        <title>Deep-sea bacteria in the southern Pacific.</title>
        <authorList>
            <person name="Tang K."/>
        </authorList>
    </citation>
    <scope>NUCLEOTIDE SEQUENCE [LARGE SCALE GENOMIC DNA]</scope>
    <source>
        <strain evidence="3 4">JLT2016</strain>
    </source>
</reference>
<evidence type="ECO:0000313" key="4">
    <source>
        <dbReference type="Proteomes" id="UP000186559"/>
    </source>
</evidence>
<dbReference type="Proteomes" id="UP000186559">
    <property type="component" value="Chromosome"/>
</dbReference>
<dbReference type="EMBL" id="CP014796">
    <property type="protein sequence ID" value="APX21520.1"/>
    <property type="molecule type" value="Genomic_DNA"/>
</dbReference>
<dbReference type="RefSeq" id="WP_076622147.1">
    <property type="nucleotide sequence ID" value="NZ_BMEW01000002.1"/>
</dbReference>
<feature type="region of interest" description="Disordered" evidence="1">
    <location>
        <begin position="195"/>
        <end position="460"/>
    </location>
</feature>
<feature type="compositionally biased region" description="Acidic residues" evidence="1">
    <location>
        <begin position="805"/>
        <end position="845"/>
    </location>
</feature>
<dbReference type="GO" id="GO:0003743">
    <property type="term" value="F:translation initiation factor activity"/>
    <property type="evidence" value="ECO:0007669"/>
    <property type="project" value="UniProtKB-KW"/>
</dbReference>
<organism evidence="3 4">
    <name type="scientific">Salipiger profundus</name>
    <dbReference type="NCBI Taxonomy" id="1229727"/>
    <lineage>
        <taxon>Bacteria</taxon>
        <taxon>Pseudomonadati</taxon>
        <taxon>Pseudomonadota</taxon>
        <taxon>Alphaproteobacteria</taxon>
        <taxon>Rhodobacterales</taxon>
        <taxon>Roseobacteraceae</taxon>
        <taxon>Salipiger</taxon>
    </lineage>
</organism>
<proteinExistence type="predicted"/>
<keyword evidence="4" id="KW-1185">Reference proteome</keyword>
<accession>A0A1U7D0A6</accession>
<feature type="compositionally biased region" description="Low complexity" evidence="1">
    <location>
        <begin position="242"/>
        <end position="277"/>
    </location>
</feature>
<feature type="region of interest" description="Disordered" evidence="1">
    <location>
        <begin position="797"/>
        <end position="868"/>
    </location>
</feature>
<dbReference type="SUPFAM" id="SSF53067">
    <property type="entry name" value="Actin-like ATPase domain"/>
    <property type="match status" value="1"/>
</dbReference>
<feature type="compositionally biased region" description="Low complexity" evidence="1">
    <location>
        <begin position="572"/>
        <end position="582"/>
    </location>
</feature>
<dbReference type="KEGG" id="tpro:Ga0080559_TMP724"/>
<feature type="compositionally biased region" description="Low complexity" evidence="1">
    <location>
        <begin position="328"/>
        <end position="346"/>
    </location>
</feature>
<dbReference type="AlphaFoldDB" id="A0A1U7D0A6"/>
<feature type="compositionally biased region" description="Low complexity" evidence="1">
    <location>
        <begin position="221"/>
        <end position="232"/>
    </location>
</feature>